<dbReference type="Pfam" id="PF01070">
    <property type="entry name" value="FMN_dh"/>
    <property type="match status" value="1"/>
</dbReference>
<dbReference type="PROSITE" id="PS51349">
    <property type="entry name" value="FMN_HYDROXY_ACID_DH_2"/>
    <property type="match status" value="1"/>
</dbReference>
<evidence type="ECO:0000256" key="2">
    <source>
        <dbReference type="ARBA" id="ARBA00022630"/>
    </source>
</evidence>
<gene>
    <name evidence="9" type="ORF">N7494_001073</name>
</gene>
<dbReference type="EMBL" id="JAQIZZ010000001">
    <property type="protein sequence ID" value="KAJ5557158.1"/>
    <property type="molecule type" value="Genomic_DNA"/>
</dbReference>
<feature type="binding site" evidence="7">
    <location>
        <position position="293"/>
    </location>
    <ligand>
        <name>glyoxylate</name>
        <dbReference type="ChEBI" id="CHEBI:36655"/>
    </ligand>
</feature>
<dbReference type="PIRSF" id="PIRSF000138">
    <property type="entry name" value="Al-hdrx_acd_dh"/>
    <property type="match status" value="1"/>
</dbReference>
<feature type="binding site" evidence="7">
    <location>
        <position position="290"/>
    </location>
    <ligand>
        <name>glyoxylate</name>
        <dbReference type="ChEBI" id="CHEBI:36655"/>
    </ligand>
</feature>
<keyword evidence="3 7" id="KW-0288">FMN</keyword>
<comment type="similarity">
    <text evidence="5">Belongs to the FMN-dependent alpha-hydroxy acid dehydrogenase family.</text>
</comment>
<protein>
    <recommendedName>
        <fullName evidence="8">FMN hydroxy acid dehydrogenase domain-containing protein</fullName>
    </recommendedName>
</protein>
<evidence type="ECO:0000313" key="10">
    <source>
        <dbReference type="Proteomes" id="UP001220324"/>
    </source>
</evidence>
<comment type="caution">
    <text evidence="9">The sequence shown here is derived from an EMBL/GenBank/DDBJ whole genome shotgun (WGS) entry which is preliminary data.</text>
</comment>
<feature type="binding site" evidence="7">
    <location>
        <position position="129"/>
    </location>
    <ligand>
        <name>FMN</name>
        <dbReference type="ChEBI" id="CHEBI:58210"/>
    </ligand>
</feature>
<evidence type="ECO:0000313" key="9">
    <source>
        <dbReference type="EMBL" id="KAJ5557158.1"/>
    </source>
</evidence>
<dbReference type="FunFam" id="3.20.20.70:FF:000132">
    <property type="entry name" value="FMN dependent dehydrogenase"/>
    <property type="match status" value="1"/>
</dbReference>
<feature type="binding site" evidence="7">
    <location>
        <position position="266"/>
    </location>
    <ligand>
        <name>FMN</name>
        <dbReference type="ChEBI" id="CHEBI:58210"/>
    </ligand>
</feature>
<feature type="domain" description="FMN hydroxy acid dehydrogenase" evidence="8">
    <location>
        <begin position="21"/>
        <end position="395"/>
    </location>
</feature>
<dbReference type="PANTHER" id="PTHR10578">
    <property type="entry name" value="S -2-HYDROXY-ACID OXIDASE-RELATED"/>
    <property type="match status" value="1"/>
</dbReference>
<feature type="binding site" evidence="7">
    <location>
        <position position="188"/>
    </location>
    <ligand>
        <name>glyoxylate</name>
        <dbReference type="ChEBI" id="CHEBI:36655"/>
    </ligand>
</feature>
<feature type="binding site" evidence="7">
    <location>
        <position position="179"/>
    </location>
    <ligand>
        <name>FMN</name>
        <dbReference type="ChEBI" id="CHEBI:58210"/>
    </ligand>
</feature>
<evidence type="ECO:0000256" key="1">
    <source>
        <dbReference type="ARBA" id="ARBA00001917"/>
    </source>
</evidence>
<accession>A0AAD6D848</accession>
<evidence type="ECO:0000256" key="5">
    <source>
        <dbReference type="ARBA" id="ARBA00024042"/>
    </source>
</evidence>
<feature type="binding site" evidence="7">
    <location>
        <position position="153"/>
    </location>
    <ligand>
        <name>glyoxylate</name>
        <dbReference type="ChEBI" id="CHEBI:36655"/>
    </ligand>
</feature>
<dbReference type="Gene3D" id="3.20.20.70">
    <property type="entry name" value="Aldolase class I"/>
    <property type="match status" value="1"/>
</dbReference>
<organism evidence="9 10">
    <name type="scientific">Penicillium frequentans</name>
    <dbReference type="NCBI Taxonomy" id="3151616"/>
    <lineage>
        <taxon>Eukaryota</taxon>
        <taxon>Fungi</taxon>
        <taxon>Dikarya</taxon>
        <taxon>Ascomycota</taxon>
        <taxon>Pezizomycotina</taxon>
        <taxon>Eurotiomycetes</taxon>
        <taxon>Eurotiomycetidae</taxon>
        <taxon>Eurotiales</taxon>
        <taxon>Aspergillaceae</taxon>
        <taxon>Penicillium</taxon>
    </lineage>
</organism>
<dbReference type="PROSITE" id="PS00557">
    <property type="entry name" value="FMN_HYDROXY_ACID_DH_1"/>
    <property type="match status" value="1"/>
</dbReference>
<dbReference type="SUPFAM" id="SSF51395">
    <property type="entry name" value="FMN-linked oxidoreductases"/>
    <property type="match status" value="1"/>
</dbReference>
<dbReference type="Proteomes" id="UP001220324">
    <property type="component" value="Unassembled WGS sequence"/>
</dbReference>
<reference evidence="9 10" key="1">
    <citation type="journal article" date="2023" name="IMA Fungus">
        <title>Comparative genomic study of the Penicillium genus elucidates a diverse pangenome and 15 lateral gene transfer events.</title>
        <authorList>
            <person name="Petersen C."/>
            <person name="Sorensen T."/>
            <person name="Nielsen M.R."/>
            <person name="Sondergaard T.E."/>
            <person name="Sorensen J.L."/>
            <person name="Fitzpatrick D.A."/>
            <person name="Frisvad J.C."/>
            <person name="Nielsen K.L."/>
        </authorList>
    </citation>
    <scope>NUCLEOTIDE SEQUENCE [LARGE SCALE GENOMIC DNA]</scope>
    <source>
        <strain evidence="9 10">IBT 35679</strain>
    </source>
</reference>
<feature type="binding site" evidence="7">
    <location>
        <position position="151"/>
    </location>
    <ligand>
        <name>FMN</name>
        <dbReference type="ChEBI" id="CHEBI:58210"/>
    </ligand>
</feature>
<feature type="binding site" evidence="7">
    <location>
        <position position="288"/>
    </location>
    <ligand>
        <name>FMN</name>
        <dbReference type="ChEBI" id="CHEBI:58210"/>
    </ligand>
</feature>
<evidence type="ECO:0000256" key="7">
    <source>
        <dbReference type="PIRSR" id="PIRSR000138-2"/>
    </source>
</evidence>
<evidence type="ECO:0000259" key="8">
    <source>
        <dbReference type="PROSITE" id="PS51349"/>
    </source>
</evidence>
<comment type="cofactor">
    <cofactor evidence="1">
        <name>FMN</name>
        <dbReference type="ChEBI" id="CHEBI:58210"/>
    </cofactor>
</comment>
<dbReference type="InterPro" id="IPR008259">
    <property type="entry name" value="FMN_hydac_DH_AS"/>
</dbReference>
<dbReference type="InterPro" id="IPR012133">
    <property type="entry name" value="Alpha-hydoxy_acid_DH_FMN"/>
</dbReference>
<dbReference type="InterPro" id="IPR037350">
    <property type="entry name" value="LMO_FMN"/>
</dbReference>
<dbReference type="InterPro" id="IPR013785">
    <property type="entry name" value="Aldolase_TIM"/>
</dbReference>
<dbReference type="AlphaFoldDB" id="A0AAD6D848"/>
<name>A0AAD6D848_9EURO</name>
<feature type="binding site" evidence="7">
    <location>
        <begin position="321"/>
        <end position="325"/>
    </location>
    <ligand>
        <name>FMN</name>
        <dbReference type="ChEBI" id="CHEBI:58210"/>
    </ligand>
</feature>
<feature type="binding site" evidence="7">
    <location>
        <begin position="344"/>
        <end position="345"/>
    </location>
    <ligand>
        <name>FMN</name>
        <dbReference type="ChEBI" id="CHEBI:58210"/>
    </ligand>
</feature>
<dbReference type="GO" id="GO:0016491">
    <property type="term" value="F:oxidoreductase activity"/>
    <property type="evidence" value="ECO:0007669"/>
    <property type="project" value="UniProtKB-KW"/>
</dbReference>
<feature type="active site" description="Proton acceptor" evidence="6">
    <location>
        <position position="290"/>
    </location>
</feature>
<feature type="binding site" evidence="7">
    <location>
        <begin position="100"/>
        <end position="102"/>
    </location>
    <ligand>
        <name>FMN</name>
        <dbReference type="ChEBI" id="CHEBI:58210"/>
    </ligand>
</feature>
<proteinExistence type="inferred from homology"/>
<dbReference type="InterPro" id="IPR037396">
    <property type="entry name" value="FMN_HAD"/>
</dbReference>
<dbReference type="GO" id="GO:0010181">
    <property type="term" value="F:FMN binding"/>
    <property type="evidence" value="ECO:0007669"/>
    <property type="project" value="InterPro"/>
</dbReference>
<evidence type="ECO:0000256" key="3">
    <source>
        <dbReference type="ARBA" id="ARBA00022643"/>
    </source>
</evidence>
<sequence>MATNYGSYQNVVFAKGTLMGIKPTVTTDPRMLEEQAKKALSEETYNFVSGGAGEKATMDSNRLAFRQWKMIPRMMPDVTDQDVSVELFGQKYDTPLIVAPLGVQRIFHEDKDTGLAKVCAEEGIPFTMSTAGTSSIEELAEASGDGKRWYQLYWPKDNDVTVSILQRAKASGFSVLVITLDCWTQGWRPADLDNGYIPFLKGTGCQVGFSDPVFRAKFEKKSGKPVEEDIVGAAVAWLADVHMGQPHSWEDIAFLKEHWDGPIVLKGIQHVEDAKLALKFGCEGIVVSNHGGRQVDGAIGSLDVLPEIVEAVGDQMTVLFDSGIRTGMDVVKALCLGAKAVMVGRPIVYGLSIDGKEGARQVIKNMLGDLWQNMTLSGIRSVKECNPKQIRRVTYGGDSKVMM</sequence>
<evidence type="ECO:0000256" key="6">
    <source>
        <dbReference type="PIRSR" id="PIRSR000138-1"/>
    </source>
</evidence>
<evidence type="ECO:0000256" key="4">
    <source>
        <dbReference type="ARBA" id="ARBA00023002"/>
    </source>
</evidence>
<dbReference type="CDD" id="cd03332">
    <property type="entry name" value="LMO_FMN"/>
    <property type="match status" value="1"/>
</dbReference>
<dbReference type="PANTHER" id="PTHR10578:SF86">
    <property type="entry name" value="DEPENDENT DEHYDROGENASE, PUTATIVE (AFU_ORTHOLOGUE AFUA_6G02720)-RELATED"/>
    <property type="match status" value="1"/>
</dbReference>
<keyword evidence="4" id="KW-0560">Oxidoreductase</keyword>
<dbReference type="InterPro" id="IPR000262">
    <property type="entry name" value="FMN-dep_DH"/>
</dbReference>
<keyword evidence="10" id="KW-1185">Reference proteome</keyword>
<keyword evidence="2 7" id="KW-0285">Flavoprotein</keyword>